<evidence type="ECO:0000256" key="1">
    <source>
        <dbReference type="SAM" id="Phobius"/>
    </source>
</evidence>
<keyword evidence="1" id="KW-1133">Transmembrane helix</keyword>
<dbReference type="EMBL" id="GGFL01015780">
    <property type="protein sequence ID" value="MBW79958.1"/>
    <property type="molecule type" value="Transcribed_RNA"/>
</dbReference>
<proteinExistence type="predicted"/>
<keyword evidence="1" id="KW-0812">Transmembrane</keyword>
<evidence type="ECO:0000313" key="2">
    <source>
        <dbReference type="EMBL" id="MBW79958.1"/>
    </source>
</evidence>
<organism evidence="2">
    <name type="scientific">Anopheles darlingi</name>
    <name type="common">Mosquito</name>
    <dbReference type="NCBI Taxonomy" id="43151"/>
    <lineage>
        <taxon>Eukaryota</taxon>
        <taxon>Metazoa</taxon>
        <taxon>Ecdysozoa</taxon>
        <taxon>Arthropoda</taxon>
        <taxon>Hexapoda</taxon>
        <taxon>Insecta</taxon>
        <taxon>Pterygota</taxon>
        <taxon>Neoptera</taxon>
        <taxon>Endopterygota</taxon>
        <taxon>Diptera</taxon>
        <taxon>Nematocera</taxon>
        <taxon>Culicoidea</taxon>
        <taxon>Culicidae</taxon>
        <taxon>Anophelinae</taxon>
        <taxon>Anopheles</taxon>
    </lineage>
</organism>
<protein>
    <submittedName>
        <fullName evidence="2">Uncharacterized protein</fullName>
    </submittedName>
</protein>
<keyword evidence="1" id="KW-0472">Membrane</keyword>
<accession>A0A2M4DS37</accession>
<feature type="transmembrane region" description="Helical" evidence="1">
    <location>
        <begin position="45"/>
        <end position="72"/>
    </location>
</feature>
<name>A0A2M4DS37_ANODA</name>
<dbReference type="AlphaFoldDB" id="A0A2M4DS37"/>
<sequence length="81" mass="9615">MRIRKFLGTLWIFLCVYVCMCLGRTVVLYGPVDKRQFFHFCLKSLALHMLFIFIVEGVFVNILKINAIMLICRLYPKNIIR</sequence>
<reference evidence="2" key="1">
    <citation type="submission" date="2018-01" db="EMBL/GenBank/DDBJ databases">
        <title>An insight into the sialome of Amazonian anophelines.</title>
        <authorList>
            <person name="Ribeiro J.M."/>
            <person name="Scarpassa V."/>
            <person name="Calvo E."/>
        </authorList>
    </citation>
    <scope>NUCLEOTIDE SEQUENCE</scope>
</reference>